<reference evidence="1" key="1">
    <citation type="submission" date="2016-04" db="EMBL/GenBank/DDBJ databases">
        <authorList>
            <person name="Evans L.H."/>
            <person name="Alamgir A."/>
            <person name="Owens N."/>
            <person name="Weber N.D."/>
            <person name="Virtaneva K."/>
            <person name="Barbian K."/>
            <person name="Babar A."/>
            <person name="Rosenke K."/>
        </authorList>
    </citation>
    <scope>NUCLEOTIDE SEQUENCE</scope>
    <source>
        <strain evidence="1">86</strain>
    </source>
</reference>
<proteinExistence type="predicted"/>
<sequence length="75" mass="8458">MIYHTVDWAGSQDKLFRRSEESDAGLFREEWFKKTIAALRPDADKAGDNNVHGTGQMTAVGLDLLSWPGVLLLFY</sequence>
<protein>
    <submittedName>
        <fullName evidence="1">Uncharacterized protein</fullName>
    </submittedName>
</protein>
<dbReference type="AlphaFoldDB" id="A0A212KA55"/>
<organism evidence="1">
    <name type="scientific">uncultured Eubacteriales bacterium</name>
    <dbReference type="NCBI Taxonomy" id="172733"/>
    <lineage>
        <taxon>Bacteria</taxon>
        <taxon>Bacillati</taxon>
        <taxon>Bacillota</taxon>
        <taxon>Clostridia</taxon>
        <taxon>Eubacteriales</taxon>
        <taxon>environmental samples</taxon>
    </lineage>
</organism>
<gene>
    <name evidence="1" type="ORF">KL86CLO1_12474</name>
</gene>
<dbReference type="EMBL" id="FLUN01000001">
    <property type="protein sequence ID" value="SBW08542.1"/>
    <property type="molecule type" value="Genomic_DNA"/>
</dbReference>
<accession>A0A212KA55</accession>
<evidence type="ECO:0000313" key="1">
    <source>
        <dbReference type="EMBL" id="SBW08542.1"/>
    </source>
</evidence>
<name>A0A212KA55_9FIRM</name>